<organism evidence="7 9">
    <name type="scientific">Mammaliicoccus lentus</name>
    <name type="common">Staphylococcus lentus</name>
    <dbReference type="NCBI Taxonomy" id="42858"/>
    <lineage>
        <taxon>Bacteria</taxon>
        <taxon>Bacillati</taxon>
        <taxon>Bacillota</taxon>
        <taxon>Bacilli</taxon>
        <taxon>Bacillales</taxon>
        <taxon>Staphylococcaceae</taxon>
        <taxon>Mammaliicoccus</taxon>
    </lineage>
</organism>
<evidence type="ECO:0000313" key="9">
    <source>
        <dbReference type="Proteomes" id="UP001223261"/>
    </source>
</evidence>
<keyword evidence="5" id="KW-1003">Cell membrane</keyword>
<dbReference type="RefSeq" id="WP_016998840.1">
    <property type="nucleotide sequence ID" value="NZ_CABIVY010000009.1"/>
</dbReference>
<protein>
    <recommendedName>
        <fullName evidence="5">Maltodextrin-binding protein</fullName>
    </recommendedName>
</protein>
<keyword evidence="5" id="KW-0449">Lipoprotein</keyword>
<keyword evidence="2 5" id="KW-0813">Transport</keyword>
<keyword evidence="5" id="KW-0472">Membrane</keyword>
<dbReference type="InterPro" id="IPR006060">
    <property type="entry name" value="Maltose/Cyclodextrin-bd"/>
</dbReference>
<reference evidence="7" key="2">
    <citation type="journal article" date="2023" name="Antibiotics">
        <title>Prevalence and Molecular Characterization of Methicillin-Resistant Staphylococci (MRS) and Mammaliicocci (MRM) in Dromedary Camels from Algeria: First Detection of SCCmec-mecC Hybrid in Methicillin-Resistant Mammaliicoccus lentus.</title>
        <authorList>
            <person name="Belhout C."/>
            <person name="Boyen F."/>
            <person name="Vereecke N."/>
            <person name="Theuns S."/>
            <person name="Taibi N."/>
            <person name="Stegger M."/>
            <person name="de la Fe-Rodriguez P.Y."/>
            <person name="Bouayad L."/>
            <person name="Elgroud R."/>
            <person name="Butaye P."/>
        </authorList>
    </citation>
    <scope>NUCLEOTIDE SEQUENCE</scope>
    <source>
        <strain evidence="7">7048</strain>
    </source>
</reference>
<comment type="subcellular location">
    <subcellularLocation>
        <location evidence="5">Cell membrane</location>
        <topology evidence="5">Lipid-anchor</topology>
    </subcellularLocation>
</comment>
<evidence type="ECO:0000256" key="2">
    <source>
        <dbReference type="ARBA" id="ARBA00022448"/>
    </source>
</evidence>
<dbReference type="Proteomes" id="UP000770161">
    <property type="component" value="Unassembled WGS sequence"/>
</dbReference>
<evidence type="ECO:0000313" key="6">
    <source>
        <dbReference type="EMBL" id="MBU6113088.1"/>
    </source>
</evidence>
<dbReference type="PANTHER" id="PTHR30061:SF50">
    <property type="entry name" value="MALTOSE_MALTODEXTRIN-BINDING PERIPLASMIC PROTEIN"/>
    <property type="match status" value="1"/>
</dbReference>
<dbReference type="PANTHER" id="PTHR30061">
    <property type="entry name" value="MALTOSE-BINDING PERIPLASMIC PROTEIN"/>
    <property type="match status" value="1"/>
</dbReference>
<comment type="similarity">
    <text evidence="1 5">Belongs to the bacterial solute-binding protein 1 family.</text>
</comment>
<dbReference type="InterPro" id="IPR006059">
    <property type="entry name" value="SBP"/>
</dbReference>
<dbReference type="GeneID" id="99675942"/>
<dbReference type="SUPFAM" id="SSF53850">
    <property type="entry name" value="Periplasmic binding protein-like II"/>
    <property type="match status" value="1"/>
</dbReference>
<keyword evidence="8" id="KW-1185">Reference proteome</keyword>
<dbReference type="PROSITE" id="PS51257">
    <property type="entry name" value="PROKAR_LIPOPROTEIN"/>
    <property type="match status" value="1"/>
</dbReference>
<evidence type="ECO:0000313" key="7">
    <source>
        <dbReference type="EMBL" id="WHI59322.1"/>
    </source>
</evidence>
<dbReference type="GO" id="GO:1901982">
    <property type="term" value="F:maltose binding"/>
    <property type="evidence" value="ECO:0007669"/>
    <property type="project" value="TreeGrafter"/>
</dbReference>
<sequence>MKRIIKFCSVILVVTLLVSCGPKRTQEDIDKALNDDEKTSKPESLTMWVDGDRQMSFYKEVTKEYTKKTGIEIILKNTAQDDQVDNLSLDGPSGKGPDLFFQPQDRAGDAYLQGLAAEIDFTEEELEGYSKDALDALNYEGKQLALPVIVESTAVVYNKKLVKTPPKTMEDVEKIAENITDKDKKQYGFMFDAKNFYFNYPFLFSQGGYIFKEKDNGFDTTDVAVNDKAVVESGKRLQSWYEKGYITKSADQDVIVGLFKEGKVGMFVTGPWQTSEFKEELGDDFGTAILPKDNGKQMKPFLGVRGWFISEYSKEKYWAKDLLLFLTNQKNMQKYTDDMQEITGRTDVSSKNELLRPYEQQAQNAVPMPNIPEMSQVWDPMGNAAIFMSNGKDSKEALDEAKSNIDEQVKIMNASKK</sequence>
<accession>A0AAP1WN26</accession>
<dbReference type="GO" id="GO:0015144">
    <property type="term" value="F:carbohydrate transmembrane transporter activity"/>
    <property type="evidence" value="ECO:0007669"/>
    <property type="project" value="InterPro"/>
</dbReference>
<evidence type="ECO:0000256" key="1">
    <source>
        <dbReference type="ARBA" id="ARBA00008520"/>
    </source>
</evidence>
<dbReference type="GO" id="GO:0042956">
    <property type="term" value="P:maltodextrin transmembrane transport"/>
    <property type="evidence" value="ECO:0007669"/>
    <property type="project" value="TreeGrafter"/>
</dbReference>
<dbReference type="PRINTS" id="PR00181">
    <property type="entry name" value="MALTOSEBP"/>
</dbReference>
<dbReference type="AlphaFoldDB" id="A0AAP1WN26"/>
<evidence type="ECO:0000256" key="4">
    <source>
        <dbReference type="ARBA" id="ARBA00022729"/>
    </source>
</evidence>
<keyword evidence="3 5" id="KW-0762">Sugar transport</keyword>
<dbReference type="Pfam" id="PF13416">
    <property type="entry name" value="SBP_bac_8"/>
    <property type="match status" value="1"/>
</dbReference>
<dbReference type="GO" id="GO:0055052">
    <property type="term" value="C:ATP-binding cassette (ABC) transporter complex, substrate-binding subunit-containing"/>
    <property type="evidence" value="ECO:0007669"/>
    <property type="project" value="TreeGrafter"/>
</dbReference>
<dbReference type="Proteomes" id="UP001223261">
    <property type="component" value="Chromosome"/>
</dbReference>
<evidence type="ECO:0000313" key="8">
    <source>
        <dbReference type="Proteomes" id="UP000770161"/>
    </source>
</evidence>
<evidence type="ECO:0000256" key="5">
    <source>
        <dbReference type="RuleBase" id="RU365005"/>
    </source>
</evidence>
<dbReference type="EMBL" id="CP118848">
    <property type="protein sequence ID" value="WHI59322.1"/>
    <property type="molecule type" value="Genomic_DNA"/>
</dbReference>
<dbReference type="Gene3D" id="3.40.190.10">
    <property type="entry name" value="Periplasmic binding protein-like II"/>
    <property type="match status" value="2"/>
</dbReference>
<dbReference type="EMBL" id="JAHLZN010000004">
    <property type="protein sequence ID" value="MBU6113088.1"/>
    <property type="molecule type" value="Genomic_DNA"/>
</dbReference>
<proteinExistence type="inferred from homology"/>
<keyword evidence="4" id="KW-0732">Signal</keyword>
<name>A0AAP1WN26_MAMLE</name>
<evidence type="ECO:0000256" key="3">
    <source>
        <dbReference type="ARBA" id="ARBA00022597"/>
    </source>
</evidence>
<dbReference type="GO" id="GO:0015768">
    <property type="term" value="P:maltose transport"/>
    <property type="evidence" value="ECO:0007669"/>
    <property type="project" value="TreeGrafter"/>
</dbReference>
<reference evidence="6 8" key="1">
    <citation type="submission" date="2021-06" db="EMBL/GenBank/DDBJ databases">
        <title>Staphylococcus lentus K169 genome sequencing.</title>
        <authorList>
            <person name="Sundareshan S."/>
            <person name="Akhila D.S."/>
            <person name="Prachi D."/>
            <person name="Sivakumar R."/>
            <person name="Rajendhran J."/>
            <person name="Isloor S."/>
            <person name="Hegde N.R."/>
        </authorList>
    </citation>
    <scope>NUCLEOTIDE SEQUENCE [LARGE SCALE GENOMIC DNA]</scope>
    <source>
        <strain evidence="6 8">K169</strain>
    </source>
</reference>
<gene>
    <name evidence="6" type="ORF">KQ656_03915</name>
    <name evidence="7" type="ORF">PYH69_11425</name>
</gene>